<evidence type="ECO:0000313" key="8">
    <source>
        <dbReference type="Proteomes" id="UP000625316"/>
    </source>
</evidence>
<dbReference type="PANTHER" id="PTHR43065">
    <property type="entry name" value="SENSOR HISTIDINE KINASE"/>
    <property type="match status" value="1"/>
</dbReference>
<dbReference type="Gene3D" id="3.30.565.10">
    <property type="entry name" value="Histidine kinase-like ATPase, C-terminal domain"/>
    <property type="match status" value="1"/>
</dbReference>
<dbReference type="PANTHER" id="PTHR43065:SF50">
    <property type="entry name" value="HISTIDINE KINASE"/>
    <property type="match status" value="1"/>
</dbReference>
<gene>
    <name evidence="7" type="ORF">IQ266_17730</name>
</gene>
<name>A0A928Z3J4_9CYAN</name>
<dbReference type="InterPro" id="IPR003661">
    <property type="entry name" value="HisK_dim/P_dom"/>
</dbReference>
<dbReference type="InterPro" id="IPR005467">
    <property type="entry name" value="His_kinase_dom"/>
</dbReference>
<dbReference type="PRINTS" id="PR00344">
    <property type="entry name" value="BCTRLSENSOR"/>
</dbReference>
<keyword evidence="4" id="KW-0418">Kinase</keyword>
<dbReference type="Gene3D" id="1.10.287.130">
    <property type="match status" value="1"/>
</dbReference>
<evidence type="ECO:0000259" key="6">
    <source>
        <dbReference type="PROSITE" id="PS50109"/>
    </source>
</evidence>
<dbReference type="EC" id="2.7.13.3" evidence="2"/>
<dbReference type="InterPro" id="IPR004358">
    <property type="entry name" value="Sig_transdc_His_kin-like_C"/>
</dbReference>
<dbReference type="SUPFAM" id="SSF47384">
    <property type="entry name" value="Homodimeric domain of signal transducing histidine kinase"/>
    <property type="match status" value="1"/>
</dbReference>
<keyword evidence="3" id="KW-0597">Phosphoprotein</keyword>
<dbReference type="SUPFAM" id="SSF55874">
    <property type="entry name" value="ATPase domain of HSP90 chaperone/DNA topoisomerase II/histidine kinase"/>
    <property type="match status" value="1"/>
</dbReference>
<comment type="catalytic activity">
    <reaction evidence="1">
        <text>ATP + protein L-histidine = ADP + protein N-phospho-L-histidine.</text>
        <dbReference type="EC" id="2.7.13.3"/>
    </reaction>
</comment>
<dbReference type="PROSITE" id="PS50109">
    <property type="entry name" value="HIS_KIN"/>
    <property type="match status" value="1"/>
</dbReference>
<keyword evidence="8" id="KW-1185">Reference proteome</keyword>
<dbReference type="Proteomes" id="UP000625316">
    <property type="component" value="Unassembled WGS sequence"/>
</dbReference>
<dbReference type="GO" id="GO:0000155">
    <property type="term" value="F:phosphorelay sensor kinase activity"/>
    <property type="evidence" value="ECO:0007669"/>
    <property type="project" value="InterPro"/>
</dbReference>
<dbReference type="AlphaFoldDB" id="A0A928Z3J4"/>
<evidence type="ECO:0000256" key="4">
    <source>
        <dbReference type="ARBA" id="ARBA00022777"/>
    </source>
</evidence>
<dbReference type="CDD" id="cd00082">
    <property type="entry name" value="HisKA"/>
    <property type="match status" value="1"/>
</dbReference>
<evidence type="ECO:0000313" key="7">
    <source>
        <dbReference type="EMBL" id="MBE9031576.1"/>
    </source>
</evidence>
<evidence type="ECO:0000256" key="2">
    <source>
        <dbReference type="ARBA" id="ARBA00012438"/>
    </source>
</evidence>
<reference evidence="7" key="1">
    <citation type="submission" date="2020-10" db="EMBL/GenBank/DDBJ databases">
        <authorList>
            <person name="Castelo-Branco R."/>
            <person name="Eusebio N."/>
            <person name="Adriana R."/>
            <person name="Vieira A."/>
            <person name="Brugerolle De Fraissinette N."/>
            <person name="Rezende De Castro R."/>
            <person name="Schneider M.P."/>
            <person name="Vasconcelos V."/>
            <person name="Leao P.N."/>
        </authorList>
    </citation>
    <scope>NUCLEOTIDE SEQUENCE</scope>
    <source>
        <strain evidence="7">LEGE 11480</strain>
    </source>
</reference>
<dbReference type="EMBL" id="JADEXQ010000069">
    <property type="protein sequence ID" value="MBE9031576.1"/>
    <property type="molecule type" value="Genomic_DNA"/>
</dbReference>
<dbReference type="InterPro" id="IPR036097">
    <property type="entry name" value="HisK_dim/P_sf"/>
</dbReference>
<dbReference type="SMART" id="SM00387">
    <property type="entry name" value="HATPase_c"/>
    <property type="match status" value="1"/>
</dbReference>
<organism evidence="7 8">
    <name type="scientific">Romeriopsis navalis LEGE 11480</name>
    <dbReference type="NCBI Taxonomy" id="2777977"/>
    <lineage>
        <taxon>Bacteria</taxon>
        <taxon>Bacillati</taxon>
        <taxon>Cyanobacteriota</taxon>
        <taxon>Cyanophyceae</taxon>
        <taxon>Leptolyngbyales</taxon>
        <taxon>Leptolyngbyaceae</taxon>
        <taxon>Romeriopsis</taxon>
        <taxon>Romeriopsis navalis</taxon>
    </lineage>
</organism>
<evidence type="ECO:0000256" key="5">
    <source>
        <dbReference type="ARBA" id="ARBA00023012"/>
    </source>
</evidence>
<evidence type="ECO:0000256" key="3">
    <source>
        <dbReference type="ARBA" id="ARBA00022553"/>
    </source>
</evidence>
<proteinExistence type="predicted"/>
<sequence length="513" mass="57196">MYNVDRTVQDLTLLYELSLSIGRSLDLKENCARFLKLLMARKNLKYVSVWLRENLVTEDTAIPEQHLTLVYASPRLWIGESQLSLTHPSFQPLSATAPVYVVNHAVEPEAFASCIIEKKIQQGAFTIFRLKDIGYLKLYSSASSPAFSSIEMTKLLSIVDCFASSIAACLAHQRSIQENQRRQQTELSLRASEQLLSEKLVEVHEQNVALEINKAILNQKNQRLKYTLGQLKQTQAQLVQTEKMSGLGQMVAGVAHEINNPISFIHGNLKYVDEYTLQLLELVTCYQTTYPEAPEAIQAKLEDLDLDFLTQDLPKLIGSMKMGSQRIRQIILALRNFSRLDEAEKKQVDIHDGLDSTLLILQHRLNQTAAGGVITVVKQYATLPAIECYGGQLNQVFMNLLINAIDAIEADQIERKCASNDQPYAGEIHIHTEQISDKRIKVTIQDNGPGITNNVSQRIFDPFFTTKPVGQGTGLGLSISYQVITELHGGTIGCQSNPPDGCQFAIELPIGLA</sequence>
<dbReference type="Pfam" id="PF02518">
    <property type="entry name" value="HATPase_c"/>
    <property type="match status" value="1"/>
</dbReference>
<feature type="domain" description="Histidine kinase" evidence="6">
    <location>
        <begin position="253"/>
        <end position="512"/>
    </location>
</feature>
<dbReference type="RefSeq" id="WP_264326404.1">
    <property type="nucleotide sequence ID" value="NZ_JADEXQ010000069.1"/>
</dbReference>
<dbReference type="InterPro" id="IPR003594">
    <property type="entry name" value="HATPase_dom"/>
</dbReference>
<protein>
    <recommendedName>
        <fullName evidence="2">histidine kinase</fullName>
        <ecNumber evidence="2">2.7.13.3</ecNumber>
    </recommendedName>
</protein>
<evidence type="ECO:0000256" key="1">
    <source>
        <dbReference type="ARBA" id="ARBA00000085"/>
    </source>
</evidence>
<keyword evidence="5" id="KW-0902">Two-component regulatory system</keyword>
<dbReference type="InterPro" id="IPR036890">
    <property type="entry name" value="HATPase_C_sf"/>
</dbReference>
<comment type="caution">
    <text evidence="7">The sequence shown here is derived from an EMBL/GenBank/DDBJ whole genome shotgun (WGS) entry which is preliminary data.</text>
</comment>
<accession>A0A928Z3J4</accession>
<keyword evidence="4" id="KW-0808">Transferase</keyword>